<dbReference type="EMBL" id="SOSA01000203">
    <property type="protein sequence ID" value="THC94519.1"/>
    <property type="molecule type" value="Genomic_DNA"/>
</dbReference>
<feature type="region of interest" description="Disordered" evidence="1">
    <location>
        <begin position="1"/>
        <end position="20"/>
    </location>
</feature>
<gene>
    <name evidence="2" type="ORF">EYZ11_006001</name>
</gene>
<dbReference type="VEuPathDB" id="FungiDB:EYZ11_006001"/>
<accession>A0A4S3JGK3</accession>
<evidence type="ECO:0000256" key="1">
    <source>
        <dbReference type="SAM" id="MobiDB-lite"/>
    </source>
</evidence>
<sequence length="37" mass="4121">MPWEGRPGPNGTPTVTVTGPPRFDEVFVPYMVSVDRM</sequence>
<proteinExistence type="predicted"/>
<evidence type="ECO:0000313" key="3">
    <source>
        <dbReference type="Proteomes" id="UP000308092"/>
    </source>
</evidence>
<dbReference type="AlphaFoldDB" id="A0A4S3JGK3"/>
<evidence type="ECO:0000313" key="2">
    <source>
        <dbReference type="EMBL" id="THC94519.1"/>
    </source>
</evidence>
<keyword evidence="3" id="KW-1185">Reference proteome</keyword>
<organism evidence="2 3">
    <name type="scientific">Aspergillus tanneri</name>
    <dbReference type="NCBI Taxonomy" id="1220188"/>
    <lineage>
        <taxon>Eukaryota</taxon>
        <taxon>Fungi</taxon>
        <taxon>Dikarya</taxon>
        <taxon>Ascomycota</taxon>
        <taxon>Pezizomycotina</taxon>
        <taxon>Eurotiomycetes</taxon>
        <taxon>Eurotiomycetidae</taxon>
        <taxon>Eurotiales</taxon>
        <taxon>Aspergillaceae</taxon>
        <taxon>Aspergillus</taxon>
        <taxon>Aspergillus subgen. Circumdati</taxon>
    </lineage>
</organism>
<reference evidence="2 3" key="1">
    <citation type="submission" date="2019-03" db="EMBL/GenBank/DDBJ databases">
        <title>The genome sequence of a newly discovered highly antifungal drug resistant Aspergillus species, Aspergillus tanneri NIH 1004.</title>
        <authorList>
            <person name="Mounaud S."/>
            <person name="Singh I."/>
            <person name="Joardar V."/>
            <person name="Pakala S."/>
            <person name="Pakala S."/>
            <person name="Venepally P."/>
            <person name="Hoover J."/>
            <person name="Nierman W."/>
            <person name="Chung J."/>
            <person name="Losada L."/>
        </authorList>
    </citation>
    <scope>NUCLEOTIDE SEQUENCE [LARGE SCALE GENOMIC DNA]</scope>
    <source>
        <strain evidence="2 3">NIH1004</strain>
    </source>
</reference>
<name>A0A4S3JGK3_9EURO</name>
<comment type="caution">
    <text evidence="2">The sequence shown here is derived from an EMBL/GenBank/DDBJ whole genome shotgun (WGS) entry which is preliminary data.</text>
</comment>
<protein>
    <submittedName>
        <fullName evidence="2">Uncharacterized protein</fullName>
    </submittedName>
</protein>
<dbReference type="Proteomes" id="UP000308092">
    <property type="component" value="Unassembled WGS sequence"/>
</dbReference>